<dbReference type="EMBL" id="BARS01055318">
    <property type="protein sequence ID" value="GAG44527.1"/>
    <property type="molecule type" value="Genomic_DNA"/>
</dbReference>
<gene>
    <name evidence="1" type="ORF">S01H1_81699</name>
</gene>
<sequence length="118" mass="13839">MKIAINKCFGGFGLSPKAIELYLKKQGKKCFFYKQTKYAFDGGKEEYTKISIDNLDNDLFFSVYTRDMGDIFNKHNDKYFWYESFYDKKRTDKLLIETIEELGEDESSGSCAKIEIIE</sequence>
<organism evidence="1">
    <name type="scientific">marine sediment metagenome</name>
    <dbReference type="NCBI Taxonomy" id="412755"/>
    <lineage>
        <taxon>unclassified sequences</taxon>
        <taxon>metagenomes</taxon>
        <taxon>ecological metagenomes</taxon>
    </lineage>
</organism>
<name>X0YB62_9ZZZZ</name>
<feature type="non-terminal residue" evidence="1">
    <location>
        <position position="118"/>
    </location>
</feature>
<dbReference type="AlphaFoldDB" id="X0YB62"/>
<proteinExistence type="predicted"/>
<comment type="caution">
    <text evidence="1">The sequence shown here is derived from an EMBL/GenBank/DDBJ whole genome shotgun (WGS) entry which is preliminary data.</text>
</comment>
<reference evidence="1" key="1">
    <citation type="journal article" date="2014" name="Front. Microbiol.">
        <title>High frequency of phylogenetically diverse reductive dehalogenase-homologous genes in deep subseafloor sedimentary metagenomes.</title>
        <authorList>
            <person name="Kawai M."/>
            <person name="Futagami T."/>
            <person name="Toyoda A."/>
            <person name="Takaki Y."/>
            <person name="Nishi S."/>
            <person name="Hori S."/>
            <person name="Arai W."/>
            <person name="Tsubouchi T."/>
            <person name="Morono Y."/>
            <person name="Uchiyama I."/>
            <person name="Ito T."/>
            <person name="Fujiyama A."/>
            <person name="Inagaki F."/>
            <person name="Takami H."/>
        </authorList>
    </citation>
    <scope>NUCLEOTIDE SEQUENCE</scope>
    <source>
        <strain evidence="1">Expedition CK06-06</strain>
    </source>
</reference>
<evidence type="ECO:0000313" key="1">
    <source>
        <dbReference type="EMBL" id="GAG44527.1"/>
    </source>
</evidence>
<accession>X0YB62</accession>
<protein>
    <submittedName>
        <fullName evidence="1">Uncharacterized protein</fullName>
    </submittedName>
</protein>